<keyword evidence="2" id="KW-1185">Reference proteome</keyword>
<evidence type="ECO:0000313" key="1">
    <source>
        <dbReference type="EMBL" id="MBB6577692.1"/>
    </source>
</evidence>
<proteinExistence type="predicted"/>
<dbReference type="Proteomes" id="UP000562492">
    <property type="component" value="Unassembled WGS sequence"/>
</dbReference>
<dbReference type="EMBL" id="JACHKZ010000008">
    <property type="protein sequence ID" value="MBB6577692.1"/>
    <property type="molecule type" value="Genomic_DNA"/>
</dbReference>
<name>A0ABR6REW0_9BURK</name>
<dbReference type="RefSeq" id="WP_184707388.1">
    <property type="nucleotide sequence ID" value="NZ_JACHKZ010000008.1"/>
</dbReference>
<comment type="caution">
    <text evidence="1">The sequence shown here is derived from an EMBL/GenBank/DDBJ whole genome shotgun (WGS) entry which is preliminary data.</text>
</comment>
<sequence>MKKLGIGIAAAVAVLLAGSVATSYVMGGKVQEGFESTAKAWSKPPLTVQVQSYERGLFTSTAKTLWTVNTGEEQLSFNASHEISHGPWPRGHAAEINSRFAWNDDAPPELLSLYKDKSPLEWKTSVGWTHTSQHQLSSPAVAGQFDKDKVAFAGLTADFEMSADFKGMKGTATMPSLQLESTAPAQDDEDGDNSGPAKMLLKGNNMRFDLFQPQGQEFMVGSVKWTLDSMHTEPKNGGEPVQIDGLTMDIDTKQEGDVVNTGINTAVKLVTVPGKKINDIAVDLALRNLDATWLNQFTKQSQQAQGDPQALQAMLMGGLQQLLARKPELEIKRIAWRSDEGAAELSAGLSYQGDATKGLNPATDIKAHAKLNMPKPVLESLMGSRVRDALIADNEGDEDYNPQQLATMVQDDVKLRIDTLMQAGVLQEKDNQISALIEYAGGEVKANGKKLGGEEMMGVMAAMP</sequence>
<organism evidence="1 2">
    <name type="scientific">Comamonas odontotermitis</name>
    <dbReference type="NCBI Taxonomy" id="379895"/>
    <lineage>
        <taxon>Bacteria</taxon>
        <taxon>Pseudomonadati</taxon>
        <taxon>Pseudomonadota</taxon>
        <taxon>Betaproteobacteria</taxon>
        <taxon>Burkholderiales</taxon>
        <taxon>Comamonadaceae</taxon>
        <taxon>Comamonas</taxon>
    </lineage>
</organism>
<reference evidence="1 2" key="1">
    <citation type="submission" date="2020-08" db="EMBL/GenBank/DDBJ databases">
        <title>Functional genomics of gut bacteria from endangered species of beetles.</title>
        <authorList>
            <person name="Carlos-Shanley C."/>
        </authorList>
    </citation>
    <scope>NUCLEOTIDE SEQUENCE [LARGE SCALE GENOMIC DNA]</scope>
    <source>
        <strain evidence="1 2">S00124</strain>
    </source>
</reference>
<protein>
    <submittedName>
        <fullName evidence="1">Uncharacterized protein YdgA (DUF945 family)</fullName>
    </submittedName>
</protein>
<dbReference type="InterPro" id="IPR010352">
    <property type="entry name" value="DUF945"/>
</dbReference>
<gene>
    <name evidence="1" type="ORF">HNP33_001749</name>
</gene>
<evidence type="ECO:0000313" key="2">
    <source>
        <dbReference type="Proteomes" id="UP000562492"/>
    </source>
</evidence>
<accession>A0ABR6REW0</accession>
<dbReference type="Pfam" id="PF06097">
    <property type="entry name" value="DUF945"/>
    <property type="match status" value="1"/>
</dbReference>